<dbReference type="InterPro" id="IPR053739">
    <property type="entry name" value="Bact_Immunity_Domain_sf"/>
</dbReference>
<evidence type="ECO:0000313" key="2">
    <source>
        <dbReference type="Proteomes" id="UP000019243"/>
    </source>
</evidence>
<evidence type="ECO:0000313" key="1">
    <source>
        <dbReference type="EMBL" id="EUJ38026.1"/>
    </source>
</evidence>
<keyword evidence="2" id="KW-1185">Reference proteome</keyword>
<organism evidence="1 2">
    <name type="scientific">Brochothrix campestris FSL F6-1037</name>
    <dbReference type="NCBI Taxonomy" id="1265861"/>
    <lineage>
        <taxon>Bacteria</taxon>
        <taxon>Bacillati</taxon>
        <taxon>Bacillota</taxon>
        <taxon>Bacilli</taxon>
        <taxon>Bacillales</taxon>
        <taxon>Listeriaceae</taxon>
        <taxon>Brochothrix</taxon>
    </lineage>
</organism>
<comment type="caution">
    <text evidence="1">The sequence shown here is derived from an EMBL/GenBank/DDBJ whole genome shotgun (WGS) entry which is preliminary data.</text>
</comment>
<protein>
    <submittedName>
        <fullName evidence="1">Immunity protein</fullName>
    </submittedName>
</protein>
<dbReference type="EMBL" id="AODH01000038">
    <property type="protein sequence ID" value="EUJ38026.1"/>
    <property type="molecule type" value="Genomic_DNA"/>
</dbReference>
<dbReference type="InterPro" id="IPR015046">
    <property type="entry name" value="LciA_Immunity-like"/>
</dbReference>
<proteinExistence type="predicted"/>
<dbReference type="Gene3D" id="1.20.1440.140">
    <property type="match status" value="1"/>
</dbReference>
<dbReference type="OrthoDB" id="9805856at2"/>
<dbReference type="AlphaFoldDB" id="W7CQN2"/>
<accession>W7CQN2</accession>
<dbReference type="STRING" id="1265861.BCAMP_09215"/>
<sequence>MVHWYASGAERATEAELLITKLIASLDFQTAQPLITVLESGRNELTQPTQSLTLILSRLQLSIAQCLLKHPLVLDPSTQVLFTELTALSAIRYGG</sequence>
<gene>
    <name evidence="1" type="ORF">BCAMP_09215</name>
</gene>
<dbReference type="Proteomes" id="UP000019243">
    <property type="component" value="Unassembled WGS sequence"/>
</dbReference>
<name>W7CQN2_9LIST</name>
<reference evidence="1 2" key="1">
    <citation type="submission" date="2012-12" db="EMBL/GenBank/DDBJ databases">
        <title>Novel taxa of Listeriaceae from agricultural environments in the United States.</title>
        <authorList>
            <person name="den Bakker H.C."/>
            <person name="Allred A."/>
            <person name="Warchocki S."/>
            <person name="Wright E.M."/>
            <person name="Burrell A."/>
            <person name="Nightingale K.K."/>
            <person name="Kephart D."/>
            <person name="Wiedmann M."/>
        </authorList>
    </citation>
    <scope>NUCLEOTIDE SEQUENCE [LARGE SCALE GENOMIC DNA]</scope>
    <source>
        <strain evidence="1 2">FSL F6-1037</strain>
    </source>
</reference>
<dbReference type="Pfam" id="PF08951">
    <property type="entry name" value="EntA_Immun"/>
    <property type="match status" value="1"/>
</dbReference>
<dbReference type="RefSeq" id="WP_035315013.1">
    <property type="nucleotide sequence ID" value="NZ_AODH01000038.1"/>
</dbReference>